<evidence type="ECO:0000313" key="2">
    <source>
        <dbReference type="Proteomes" id="UP000774935"/>
    </source>
</evidence>
<dbReference type="Proteomes" id="UP000774935">
    <property type="component" value="Unassembled WGS sequence"/>
</dbReference>
<keyword evidence="2" id="KW-1185">Reference proteome</keyword>
<sequence length="48" mass="5460">MPLRVGLFHFQIAGIALQPVSYYKAELVIQVGQDPTIVHHERGRSHYS</sequence>
<organism evidence="1 2">
    <name type="scientific">Pontibacter populi</name>
    <dbReference type="NCBI Taxonomy" id="890055"/>
    <lineage>
        <taxon>Bacteria</taxon>
        <taxon>Pseudomonadati</taxon>
        <taxon>Bacteroidota</taxon>
        <taxon>Cytophagia</taxon>
        <taxon>Cytophagales</taxon>
        <taxon>Hymenobacteraceae</taxon>
        <taxon>Pontibacter</taxon>
    </lineage>
</organism>
<protein>
    <submittedName>
        <fullName evidence="1">Uncharacterized protein</fullName>
    </submittedName>
</protein>
<name>A0ABS6X6H5_9BACT</name>
<dbReference type="EMBL" id="JAHWXQ010000001">
    <property type="protein sequence ID" value="MBW3363592.1"/>
    <property type="molecule type" value="Genomic_DNA"/>
</dbReference>
<gene>
    <name evidence="1" type="ORF">KYK27_00960</name>
</gene>
<proteinExistence type="predicted"/>
<comment type="caution">
    <text evidence="1">The sequence shown here is derived from an EMBL/GenBank/DDBJ whole genome shotgun (WGS) entry which is preliminary data.</text>
</comment>
<accession>A0ABS6X6H5</accession>
<reference evidence="1 2" key="1">
    <citation type="submission" date="2021-07" db="EMBL/GenBank/DDBJ databases">
        <authorList>
            <person name="Kim M.K."/>
        </authorList>
    </citation>
    <scope>NUCLEOTIDE SEQUENCE [LARGE SCALE GENOMIC DNA]</scope>
    <source>
        <strain evidence="1 2">HLY7-15</strain>
    </source>
</reference>
<evidence type="ECO:0000313" key="1">
    <source>
        <dbReference type="EMBL" id="MBW3363592.1"/>
    </source>
</evidence>